<dbReference type="eggNOG" id="ENOG5031ZQH">
    <property type="taxonomic scope" value="Bacteria"/>
</dbReference>
<protein>
    <submittedName>
        <fullName evidence="1">Uncharacterized protein</fullName>
    </submittedName>
</protein>
<dbReference type="EMBL" id="CP003642">
    <property type="protein sequence ID" value="AFZ24612.1"/>
    <property type="molecule type" value="Genomic_DNA"/>
</dbReference>
<keyword evidence="2" id="KW-1185">Reference proteome</keyword>
<evidence type="ECO:0000313" key="1">
    <source>
        <dbReference type="EMBL" id="AFZ24612.1"/>
    </source>
</evidence>
<name>K9WYP3_9NOST</name>
<reference evidence="1 2" key="1">
    <citation type="submission" date="2012-06" db="EMBL/GenBank/DDBJ databases">
        <title>Finished chromosome of genome of Cylindrospermum stagnale PCC 7417.</title>
        <authorList>
            <consortium name="US DOE Joint Genome Institute"/>
            <person name="Gugger M."/>
            <person name="Coursin T."/>
            <person name="Rippka R."/>
            <person name="Tandeau De Marsac N."/>
            <person name="Huntemann M."/>
            <person name="Wei C.-L."/>
            <person name="Han J."/>
            <person name="Detter J.C."/>
            <person name="Han C."/>
            <person name="Tapia R."/>
            <person name="Chen A."/>
            <person name="Kyrpides N."/>
            <person name="Mavromatis K."/>
            <person name="Markowitz V."/>
            <person name="Szeto E."/>
            <person name="Ivanova N."/>
            <person name="Pagani I."/>
            <person name="Pati A."/>
            <person name="Goodwin L."/>
            <person name="Nordberg H.P."/>
            <person name="Cantor M.N."/>
            <person name="Hua S.X."/>
            <person name="Woyke T."/>
            <person name="Kerfeld C.A."/>
        </authorList>
    </citation>
    <scope>NUCLEOTIDE SEQUENCE [LARGE SCALE GENOMIC DNA]</scope>
    <source>
        <strain evidence="1 2">PCC 7417</strain>
    </source>
</reference>
<dbReference type="Proteomes" id="UP000010475">
    <property type="component" value="Chromosome"/>
</dbReference>
<sequence>MIHEGAAVRLSDIRSMWADDGLFLVRYPETPKVAKDLMIDVIKEVSTPPNLDQLLVRSLDQWGLEVLSAS</sequence>
<dbReference type="STRING" id="56107.Cylst_2393"/>
<evidence type="ECO:0000313" key="2">
    <source>
        <dbReference type="Proteomes" id="UP000010475"/>
    </source>
</evidence>
<dbReference type="OrthoDB" id="495841at2"/>
<gene>
    <name evidence="1" type="ORF">Cylst_2393</name>
</gene>
<organism evidence="1 2">
    <name type="scientific">Cylindrospermum stagnale PCC 7417</name>
    <dbReference type="NCBI Taxonomy" id="56107"/>
    <lineage>
        <taxon>Bacteria</taxon>
        <taxon>Bacillati</taxon>
        <taxon>Cyanobacteriota</taxon>
        <taxon>Cyanophyceae</taxon>
        <taxon>Nostocales</taxon>
        <taxon>Nostocaceae</taxon>
        <taxon>Cylindrospermum</taxon>
    </lineage>
</organism>
<accession>K9WYP3</accession>
<dbReference type="RefSeq" id="WP_015207866.1">
    <property type="nucleotide sequence ID" value="NC_019757.1"/>
</dbReference>
<dbReference type="HOGENOM" id="CLU_2751064_0_0_3"/>
<proteinExistence type="predicted"/>
<dbReference type="KEGG" id="csg:Cylst_2393"/>
<dbReference type="AlphaFoldDB" id="K9WYP3"/>